<dbReference type="EMBL" id="MJBS01000049">
    <property type="protein sequence ID" value="OHE98201.1"/>
    <property type="molecule type" value="Genomic_DNA"/>
</dbReference>
<dbReference type="AlphaFoldDB" id="A0A1G4B9W8"/>
<sequence length="104" mass="11547">MIHHSSVVDSLTRREPAPGDPCVAAPSSRYEAALSLFCQSASLDSTYHSRMARTGQWHAQMDYARMAQETLRITRTTPLFTPPMSCRQSTLAVSPASLYQNDTQ</sequence>
<comment type="caution">
    <text evidence="2">The sequence shown here is derived from an EMBL/GenBank/DDBJ whole genome shotgun (WGS) entry which is preliminary data.</text>
</comment>
<evidence type="ECO:0000256" key="1">
    <source>
        <dbReference type="SAM" id="MobiDB-lite"/>
    </source>
</evidence>
<organism evidence="2 3">
    <name type="scientific">Colletotrichum orchidophilum</name>
    <dbReference type="NCBI Taxonomy" id="1209926"/>
    <lineage>
        <taxon>Eukaryota</taxon>
        <taxon>Fungi</taxon>
        <taxon>Dikarya</taxon>
        <taxon>Ascomycota</taxon>
        <taxon>Pezizomycotina</taxon>
        <taxon>Sordariomycetes</taxon>
        <taxon>Hypocreomycetidae</taxon>
        <taxon>Glomerellales</taxon>
        <taxon>Glomerellaceae</taxon>
        <taxon>Colletotrichum</taxon>
    </lineage>
</organism>
<dbReference type="RefSeq" id="XP_022475351.1">
    <property type="nucleotide sequence ID" value="XM_022618209.1"/>
</dbReference>
<dbReference type="Proteomes" id="UP000176998">
    <property type="component" value="Unassembled WGS sequence"/>
</dbReference>
<accession>A0A1G4B9W8</accession>
<evidence type="ECO:0000313" key="2">
    <source>
        <dbReference type="EMBL" id="OHE98201.1"/>
    </source>
</evidence>
<proteinExistence type="predicted"/>
<dbReference type="OrthoDB" id="10595986at2759"/>
<reference evidence="2 3" key="1">
    <citation type="submission" date="2016-09" db="EMBL/GenBank/DDBJ databases">
        <authorList>
            <person name="Capua I."/>
            <person name="De Benedictis P."/>
            <person name="Joannis T."/>
            <person name="Lombin L.H."/>
            <person name="Cattoli G."/>
        </authorList>
    </citation>
    <scope>NUCLEOTIDE SEQUENCE [LARGE SCALE GENOMIC DNA]</scope>
    <source>
        <strain evidence="2 3">IMI 309357</strain>
    </source>
</reference>
<protein>
    <submittedName>
        <fullName evidence="2">Uncharacterized protein</fullName>
    </submittedName>
</protein>
<name>A0A1G4B9W8_9PEZI</name>
<feature type="region of interest" description="Disordered" evidence="1">
    <location>
        <begin position="1"/>
        <end position="22"/>
    </location>
</feature>
<gene>
    <name evidence="2" type="ORF">CORC01_06569</name>
</gene>
<dbReference type="GeneID" id="34559719"/>
<keyword evidence="3" id="KW-1185">Reference proteome</keyword>
<evidence type="ECO:0000313" key="3">
    <source>
        <dbReference type="Proteomes" id="UP000176998"/>
    </source>
</evidence>